<dbReference type="EMBL" id="LHPG02000002">
    <property type="protein sequence ID" value="PRW60235.1"/>
    <property type="molecule type" value="Genomic_DNA"/>
</dbReference>
<feature type="region of interest" description="Disordered" evidence="1">
    <location>
        <begin position="156"/>
        <end position="178"/>
    </location>
</feature>
<sequence>MTGMRLLAAAALLALCACASAADPATAAVDARQRACRAALGVLRRCAFSSSTHEELRTRCCSLLDTFTANGCLCPPGSNCEGSDLSNSAAGVQLSVQLAPIMELCAPTPAANAIESAAVPAQEAEEALPLEAEEEDEEAAQVYDEDDAMADMAGLAASAQDPRTPRADQEQPSSRTLPLEDVAPLMDTPTDDYDNWLTDADAAFMLVDPAFASSYASRAEEVLSKAGGAVADDVAVLRGEAAGVANAAEGRLQHLLASLDMSLEELEQKLAAVNAMNSAEATAEADPEEVASAAAVSDDSSLTTSSAADPQLAPVDAVPQTAEQRRAAALAAALERMQERNLVQQGSQTVETDDAESAHQLADNVLTMLKSWQASAYSADTQAELVAALQATAQRVVASASLGRSGLQPRQLLLQQAEAQRQQHSGSFDGGDEPRACTCMSVQFDENDELYDDLATALRRRYISARLALCRFACTHQHTLAFLLVAELALCLAWLLVWAVRGSILPSSSDDCDSPTHVQRGCPQESQFVVASATDPQWQAELQQPLLETRGSATDSC</sequence>
<comment type="caution">
    <text evidence="3">The sequence shown here is derived from an EMBL/GenBank/DDBJ whole genome shotgun (WGS) entry which is preliminary data.</text>
</comment>
<proteinExistence type="predicted"/>
<evidence type="ECO:0000256" key="1">
    <source>
        <dbReference type="SAM" id="MobiDB-lite"/>
    </source>
</evidence>
<accession>A0A2P6U1P5</accession>
<feature type="compositionally biased region" description="Acidic residues" evidence="1">
    <location>
        <begin position="123"/>
        <end position="140"/>
    </location>
</feature>
<feature type="region of interest" description="Disordered" evidence="1">
    <location>
        <begin position="119"/>
        <end position="140"/>
    </location>
</feature>
<reference evidence="3 4" key="1">
    <citation type="journal article" date="2018" name="Plant J.">
        <title>Genome sequences of Chlorella sorokiniana UTEX 1602 and Micractinium conductrix SAG 241.80: implications to maltose excretion by a green alga.</title>
        <authorList>
            <person name="Arriola M.B."/>
            <person name="Velmurugan N."/>
            <person name="Zhang Y."/>
            <person name="Plunkett M.H."/>
            <person name="Hondzo H."/>
            <person name="Barney B.M."/>
        </authorList>
    </citation>
    <scope>NUCLEOTIDE SEQUENCE [LARGE SCALE GENOMIC DNA]</scope>
    <source>
        <strain evidence="4">UTEX 1602</strain>
    </source>
</reference>
<feature type="compositionally biased region" description="Low complexity" evidence="1">
    <location>
        <begin position="290"/>
        <end position="310"/>
    </location>
</feature>
<keyword evidence="2" id="KW-0732">Signal</keyword>
<keyword evidence="4" id="KW-1185">Reference proteome</keyword>
<dbReference type="Proteomes" id="UP000239899">
    <property type="component" value="Unassembled WGS sequence"/>
</dbReference>
<protein>
    <submittedName>
        <fullName evidence="3">Uncharacterized protein</fullName>
    </submittedName>
</protein>
<organism evidence="3 4">
    <name type="scientific">Chlorella sorokiniana</name>
    <name type="common">Freshwater green alga</name>
    <dbReference type="NCBI Taxonomy" id="3076"/>
    <lineage>
        <taxon>Eukaryota</taxon>
        <taxon>Viridiplantae</taxon>
        <taxon>Chlorophyta</taxon>
        <taxon>core chlorophytes</taxon>
        <taxon>Trebouxiophyceae</taxon>
        <taxon>Chlorellales</taxon>
        <taxon>Chlorellaceae</taxon>
        <taxon>Chlorella clade</taxon>
        <taxon>Chlorella</taxon>
    </lineage>
</organism>
<feature type="chain" id="PRO_5015108718" evidence="2">
    <location>
        <begin position="22"/>
        <end position="557"/>
    </location>
</feature>
<dbReference type="PROSITE" id="PS51257">
    <property type="entry name" value="PROKAR_LIPOPROTEIN"/>
    <property type="match status" value="1"/>
</dbReference>
<evidence type="ECO:0000256" key="2">
    <source>
        <dbReference type="SAM" id="SignalP"/>
    </source>
</evidence>
<dbReference type="AlphaFoldDB" id="A0A2P6U1P5"/>
<evidence type="ECO:0000313" key="3">
    <source>
        <dbReference type="EMBL" id="PRW60235.1"/>
    </source>
</evidence>
<evidence type="ECO:0000313" key="4">
    <source>
        <dbReference type="Proteomes" id="UP000239899"/>
    </source>
</evidence>
<gene>
    <name evidence="3" type="ORF">C2E21_1323</name>
</gene>
<feature type="signal peptide" evidence="2">
    <location>
        <begin position="1"/>
        <end position="21"/>
    </location>
</feature>
<dbReference type="OrthoDB" id="10525566at2759"/>
<feature type="region of interest" description="Disordered" evidence="1">
    <location>
        <begin position="280"/>
        <end position="319"/>
    </location>
</feature>
<name>A0A2P6U1P5_CHLSO</name>